<protein>
    <recommendedName>
        <fullName evidence="4">F-box domain-containing protein</fullName>
    </recommendedName>
</protein>
<dbReference type="Proteomes" id="UP001310594">
    <property type="component" value="Unassembled WGS sequence"/>
</dbReference>
<organism evidence="2 3">
    <name type="scientific">Elasticomyces elasticus</name>
    <dbReference type="NCBI Taxonomy" id="574655"/>
    <lineage>
        <taxon>Eukaryota</taxon>
        <taxon>Fungi</taxon>
        <taxon>Dikarya</taxon>
        <taxon>Ascomycota</taxon>
        <taxon>Pezizomycotina</taxon>
        <taxon>Dothideomycetes</taxon>
        <taxon>Dothideomycetidae</taxon>
        <taxon>Mycosphaerellales</taxon>
        <taxon>Teratosphaeriaceae</taxon>
        <taxon>Elasticomyces</taxon>
    </lineage>
</organism>
<comment type="caution">
    <text evidence="2">The sequence shown here is derived from an EMBL/GenBank/DDBJ whole genome shotgun (WGS) entry which is preliminary data.</text>
</comment>
<name>A0AAN7VZ93_9PEZI</name>
<evidence type="ECO:0000313" key="2">
    <source>
        <dbReference type="EMBL" id="KAK5690589.1"/>
    </source>
</evidence>
<feature type="compositionally biased region" description="Basic and acidic residues" evidence="1">
    <location>
        <begin position="23"/>
        <end position="32"/>
    </location>
</feature>
<proteinExistence type="predicted"/>
<accession>A0AAN7VZ93</accession>
<dbReference type="AlphaFoldDB" id="A0AAN7VZ93"/>
<reference evidence="2" key="1">
    <citation type="submission" date="2023-08" db="EMBL/GenBank/DDBJ databases">
        <title>Black Yeasts Isolated from many extreme environments.</title>
        <authorList>
            <person name="Coleine C."/>
            <person name="Stajich J.E."/>
            <person name="Selbmann L."/>
        </authorList>
    </citation>
    <scope>NUCLEOTIDE SEQUENCE</scope>
    <source>
        <strain evidence="2">CCFEE 5810</strain>
    </source>
</reference>
<gene>
    <name evidence="2" type="ORF">LTR97_012143</name>
</gene>
<evidence type="ECO:0000313" key="3">
    <source>
        <dbReference type="Proteomes" id="UP001310594"/>
    </source>
</evidence>
<sequence>MSASLGIGKGKRVHTASDVPQESPKKRSRQAEATRPQTGSQRDCINKAIQAMGEMVVGEIRERMMGGFHNHDLATNGRNLLLSLPKEVRLNIFRLAVIDTLPIMVDHLVDACAPTPGLLTVSKQVREESAAFYYKRNNFVFRVTDWNVLRYSTIVKKFKTSRKSSPDNLAPTLWLLGVPNWANLMMWCREVFHRRMPGYDAKAGPNDLAMMTCSTMFDVVGRLKEDARADWKTAEKVLLTFRPLLVMMDGAWAL</sequence>
<feature type="region of interest" description="Disordered" evidence="1">
    <location>
        <begin position="1"/>
        <end position="44"/>
    </location>
</feature>
<evidence type="ECO:0008006" key="4">
    <source>
        <dbReference type="Google" id="ProtNLM"/>
    </source>
</evidence>
<evidence type="ECO:0000256" key="1">
    <source>
        <dbReference type="SAM" id="MobiDB-lite"/>
    </source>
</evidence>
<dbReference type="EMBL" id="JAVRQU010000024">
    <property type="protein sequence ID" value="KAK5690589.1"/>
    <property type="molecule type" value="Genomic_DNA"/>
</dbReference>